<dbReference type="InterPro" id="IPR023750">
    <property type="entry name" value="RbsD-like_sf"/>
</dbReference>
<dbReference type="GO" id="GO:0036373">
    <property type="term" value="F:L-fucose mutarotase activity"/>
    <property type="evidence" value="ECO:0007669"/>
    <property type="project" value="UniProtKB-EC"/>
</dbReference>
<evidence type="ECO:0000256" key="1">
    <source>
        <dbReference type="ARBA" id="ARBA00000223"/>
    </source>
</evidence>
<keyword evidence="5" id="KW-1185">Reference proteome</keyword>
<dbReference type="KEGG" id="vff:VITFI_CDS1314"/>
<dbReference type="InterPro" id="IPR050443">
    <property type="entry name" value="RbsD/FucU_mutarotase"/>
</dbReference>
<dbReference type="AlphaFoldDB" id="A0A221KDJ0"/>
<evidence type="ECO:0000256" key="2">
    <source>
        <dbReference type="ARBA" id="ARBA00023235"/>
    </source>
</evidence>
<comment type="catalytic activity">
    <reaction evidence="1">
        <text>beta-D-ribopyranose = beta-D-ribofuranose</text>
        <dbReference type="Rhea" id="RHEA:25432"/>
        <dbReference type="ChEBI" id="CHEBI:27476"/>
        <dbReference type="ChEBI" id="CHEBI:47002"/>
        <dbReference type="EC" id="5.4.99.62"/>
    </reaction>
</comment>
<dbReference type="Proteomes" id="UP000199729">
    <property type="component" value="Chromosome"/>
</dbReference>
<dbReference type="GO" id="GO:0042806">
    <property type="term" value="F:fucose binding"/>
    <property type="evidence" value="ECO:0007669"/>
    <property type="project" value="TreeGrafter"/>
</dbReference>
<dbReference type="RefSeq" id="WP_089416296.1">
    <property type="nucleotide sequence ID" value="NZ_CP022423.1"/>
</dbReference>
<dbReference type="GO" id="GO:0062193">
    <property type="term" value="F:D-ribose pyranase activity"/>
    <property type="evidence" value="ECO:0007669"/>
    <property type="project" value="UniProtKB-EC"/>
</dbReference>
<dbReference type="PANTHER" id="PTHR31690:SF4">
    <property type="entry name" value="FUCOSE MUTAROTASE"/>
    <property type="match status" value="1"/>
</dbReference>
<gene>
    <name evidence="4" type="ORF">VITFI_CDS1314</name>
</gene>
<dbReference type="OrthoDB" id="9805009at2"/>
<evidence type="ECO:0000313" key="5">
    <source>
        <dbReference type="Proteomes" id="UP000199729"/>
    </source>
</evidence>
<organism evidence="4 5">
    <name type="scientific">Vitreoscilla filiformis</name>
    <dbReference type="NCBI Taxonomy" id="63"/>
    <lineage>
        <taxon>Bacteria</taxon>
        <taxon>Pseudomonadati</taxon>
        <taxon>Pseudomonadota</taxon>
        <taxon>Betaproteobacteria</taxon>
        <taxon>Neisseriales</taxon>
        <taxon>Neisseriaceae</taxon>
        <taxon>Vitreoscilla</taxon>
    </lineage>
</organism>
<evidence type="ECO:0000256" key="3">
    <source>
        <dbReference type="ARBA" id="ARBA00036324"/>
    </source>
</evidence>
<keyword evidence="2" id="KW-0413">Isomerase</keyword>
<name>A0A221KDJ0_VITFI</name>
<dbReference type="EMBL" id="CP022423">
    <property type="protein sequence ID" value="ASM77092.1"/>
    <property type="molecule type" value="Genomic_DNA"/>
</dbReference>
<dbReference type="Pfam" id="PF05025">
    <property type="entry name" value="RbsD_FucU"/>
    <property type="match status" value="1"/>
</dbReference>
<dbReference type="InterPro" id="IPR007721">
    <property type="entry name" value="RbsD_FucU"/>
</dbReference>
<accession>A0A221KDJ0</accession>
<dbReference type="PANTHER" id="PTHR31690">
    <property type="entry name" value="FUCOSE MUTAROTASE"/>
    <property type="match status" value="1"/>
</dbReference>
<evidence type="ECO:0000313" key="4">
    <source>
        <dbReference type="EMBL" id="ASM77092.1"/>
    </source>
</evidence>
<dbReference type="GO" id="GO:0006004">
    <property type="term" value="P:fucose metabolic process"/>
    <property type="evidence" value="ECO:0007669"/>
    <property type="project" value="TreeGrafter"/>
</dbReference>
<dbReference type="Gene3D" id="3.40.1650.10">
    <property type="entry name" value="RbsD-like domain"/>
    <property type="match status" value="1"/>
</dbReference>
<sequence>MLKGIDPLLTPELLKILAEMGHGDEIIIADANFTAKTLAQEPGGGSKPLVHLPGANVERVAQAVLSLMPLDAAVTQPVAYMQVCGTPEGYQSAQQRSVIDMLAREGHAQAVQCQATERFAFYDRVRRAQAIVLTGELQPYGNFLFKKGVLGEALVP</sequence>
<proteinExistence type="predicted"/>
<protein>
    <submittedName>
        <fullName evidence="4">Fucose dissimilation pathway protein FucU</fullName>
    </submittedName>
</protein>
<dbReference type="SUPFAM" id="SSF102546">
    <property type="entry name" value="RbsD-like"/>
    <property type="match status" value="1"/>
</dbReference>
<comment type="catalytic activity">
    <reaction evidence="3">
        <text>alpha-L-fucose = beta-L-fucose</text>
        <dbReference type="Rhea" id="RHEA:25580"/>
        <dbReference type="ChEBI" id="CHEBI:42548"/>
        <dbReference type="ChEBI" id="CHEBI:42589"/>
        <dbReference type="EC" id="5.1.3.29"/>
    </reaction>
</comment>
<reference evidence="4 5" key="1">
    <citation type="submission" date="2017-07" db="EMBL/GenBank/DDBJ databases">
        <title>Complete Genome Sequence of the cosmetic ferment Vitreoscilla filiformis (ATCC15551).</title>
        <authorList>
            <person name="Contreras S."/>
            <person name="Sagory-Zalkind P."/>
            <person name="Blanquart H."/>
            <person name="Iltis A."/>
            <person name="Morand S.C."/>
        </authorList>
    </citation>
    <scope>NUCLEOTIDE SEQUENCE [LARGE SCALE GENOMIC DNA]</scope>
    <source>
        <strain evidence="4 5">ATCC 15551</strain>
    </source>
</reference>